<comment type="caution">
    <text evidence="2">The sequence shown here is derived from an EMBL/GenBank/DDBJ whole genome shotgun (WGS) entry which is preliminary data.</text>
</comment>
<keyword evidence="1" id="KW-0732">Signal</keyword>
<accession>A0ABT9H822</accession>
<protein>
    <submittedName>
        <fullName evidence="2">Uncharacterized protein</fullName>
    </submittedName>
</protein>
<proteinExistence type="predicted"/>
<sequence>MRALLALVVAPVLIWGVPVTAQDDAERFLEPGLQTGTRFKQVPETAEQGEARGLQKRVAKCVYFRNKDVVRTLLAHSDMDRIDFDAFDQESDTLFDDLDVAECIGTVMRSSQYRMYMRIPYATLRNLLAEEVYLQDNKKALVLPTDAPRDLENRYGYEGLNPRTAALTQVGDCVAHSGVGNAHAFLESRPGSSDEEQAFEALAPIVVACLDTEEEEVALPISMIRQLTADALWARSHYGAAAAKGAD</sequence>
<dbReference type="Proteomes" id="UP001235664">
    <property type="component" value="Unassembled WGS sequence"/>
</dbReference>
<name>A0ABT9H822_9SPHN</name>
<feature type="signal peptide" evidence="1">
    <location>
        <begin position="1"/>
        <end position="21"/>
    </location>
</feature>
<dbReference type="RefSeq" id="WP_305929602.1">
    <property type="nucleotide sequence ID" value="NZ_JAVAIL010000002.1"/>
</dbReference>
<dbReference type="EMBL" id="JAVAIL010000002">
    <property type="protein sequence ID" value="MDP4539476.1"/>
    <property type="molecule type" value="Genomic_DNA"/>
</dbReference>
<gene>
    <name evidence="2" type="ORF">Q9K01_07580</name>
</gene>
<reference evidence="2 3" key="1">
    <citation type="submission" date="2023-08" db="EMBL/GenBank/DDBJ databases">
        <title>genomic of DY56.</title>
        <authorList>
            <person name="Wang Y."/>
        </authorList>
    </citation>
    <scope>NUCLEOTIDE SEQUENCE [LARGE SCALE GENOMIC DNA]</scope>
    <source>
        <strain evidence="2 3">DY56-A-20</strain>
    </source>
</reference>
<organism evidence="2 3">
    <name type="scientific">Qipengyuania benthica</name>
    <dbReference type="NCBI Taxonomy" id="3067651"/>
    <lineage>
        <taxon>Bacteria</taxon>
        <taxon>Pseudomonadati</taxon>
        <taxon>Pseudomonadota</taxon>
        <taxon>Alphaproteobacteria</taxon>
        <taxon>Sphingomonadales</taxon>
        <taxon>Erythrobacteraceae</taxon>
        <taxon>Qipengyuania</taxon>
    </lineage>
</organism>
<keyword evidence="3" id="KW-1185">Reference proteome</keyword>
<evidence type="ECO:0000256" key="1">
    <source>
        <dbReference type="SAM" id="SignalP"/>
    </source>
</evidence>
<feature type="chain" id="PRO_5046431306" evidence="1">
    <location>
        <begin position="22"/>
        <end position="247"/>
    </location>
</feature>
<evidence type="ECO:0000313" key="2">
    <source>
        <dbReference type="EMBL" id="MDP4539476.1"/>
    </source>
</evidence>
<evidence type="ECO:0000313" key="3">
    <source>
        <dbReference type="Proteomes" id="UP001235664"/>
    </source>
</evidence>